<name>A0AAV8YGQ4_9CUCU</name>
<protein>
    <submittedName>
        <fullName evidence="2">Uncharacterized protein</fullName>
    </submittedName>
</protein>
<gene>
    <name evidence="2" type="ORF">NQ314_008003</name>
</gene>
<feature type="compositionally biased region" description="Polar residues" evidence="1">
    <location>
        <begin position="7"/>
        <end position="21"/>
    </location>
</feature>
<feature type="compositionally biased region" description="Polar residues" evidence="1">
    <location>
        <begin position="98"/>
        <end position="108"/>
    </location>
</feature>
<evidence type="ECO:0000313" key="2">
    <source>
        <dbReference type="EMBL" id="KAJ8950150.1"/>
    </source>
</evidence>
<accession>A0AAV8YGQ4</accession>
<feature type="region of interest" description="Disordered" evidence="1">
    <location>
        <begin position="1"/>
        <end position="21"/>
    </location>
</feature>
<organism evidence="2 3">
    <name type="scientific">Rhamnusium bicolor</name>
    <dbReference type="NCBI Taxonomy" id="1586634"/>
    <lineage>
        <taxon>Eukaryota</taxon>
        <taxon>Metazoa</taxon>
        <taxon>Ecdysozoa</taxon>
        <taxon>Arthropoda</taxon>
        <taxon>Hexapoda</taxon>
        <taxon>Insecta</taxon>
        <taxon>Pterygota</taxon>
        <taxon>Neoptera</taxon>
        <taxon>Endopterygota</taxon>
        <taxon>Coleoptera</taxon>
        <taxon>Polyphaga</taxon>
        <taxon>Cucujiformia</taxon>
        <taxon>Chrysomeloidea</taxon>
        <taxon>Cerambycidae</taxon>
        <taxon>Lepturinae</taxon>
        <taxon>Rhagiini</taxon>
        <taxon>Rhamnusium</taxon>
    </lineage>
</organism>
<evidence type="ECO:0000313" key="3">
    <source>
        <dbReference type="Proteomes" id="UP001162156"/>
    </source>
</evidence>
<proteinExistence type="predicted"/>
<keyword evidence="3" id="KW-1185">Reference proteome</keyword>
<evidence type="ECO:0000256" key="1">
    <source>
        <dbReference type="SAM" id="MobiDB-lite"/>
    </source>
</evidence>
<reference evidence="2" key="1">
    <citation type="journal article" date="2023" name="Insect Mol. Biol.">
        <title>Genome sequencing provides insights into the evolution of gene families encoding plant cell wall-degrading enzymes in longhorned beetles.</title>
        <authorList>
            <person name="Shin N.R."/>
            <person name="Okamura Y."/>
            <person name="Kirsch R."/>
            <person name="Pauchet Y."/>
        </authorList>
    </citation>
    <scope>NUCLEOTIDE SEQUENCE</scope>
    <source>
        <strain evidence="2">RBIC_L_NR</strain>
    </source>
</reference>
<dbReference type="AlphaFoldDB" id="A0AAV8YGQ4"/>
<dbReference type="Proteomes" id="UP001162156">
    <property type="component" value="Unassembled WGS sequence"/>
</dbReference>
<sequence>MEKPSEKPSNMTLKSKATRSVLSKTNIHKLLQSQINSANTSSNNSNIINCLGNLLSNLSMSSEERSQDGSSEGENQENERIKSEIESMVAMGLPVSFGTDQSCRNISRNNEEKHKR</sequence>
<comment type="caution">
    <text evidence="2">The sequence shown here is derived from an EMBL/GenBank/DDBJ whole genome shotgun (WGS) entry which is preliminary data.</text>
</comment>
<feature type="region of interest" description="Disordered" evidence="1">
    <location>
        <begin position="59"/>
        <end position="116"/>
    </location>
</feature>
<dbReference type="EMBL" id="JANEYF010002186">
    <property type="protein sequence ID" value="KAJ8950150.1"/>
    <property type="molecule type" value="Genomic_DNA"/>
</dbReference>